<dbReference type="Pfam" id="PF05359">
    <property type="entry name" value="DUF748"/>
    <property type="match status" value="1"/>
</dbReference>
<keyword evidence="1" id="KW-1133">Transmembrane helix</keyword>
<dbReference type="PANTHER" id="PTHR30441">
    <property type="entry name" value="DUF748 DOMAIN-CONTAINING PROTEIN"/>
    <property type="match status" value="1"/>
</dbReference>
<dbReference type="PANTHER" id="PTHR30441:SF8">
    <property type="entry name" value="DUF748 DOMAIN-CONTAINING PROTEIN"/>
    <property type="match status" value="1"/>
</dbReference>
<protein>
    <recommendedName>
        <fullName evidence="2">AsmA domain-containing protein</fullName>
    </recommendedName>
</protein>
<keyword evidence="1" id="KW-0472">Membrane</keyword>
<dbReference type="KEGG" id="mej:Q7A_428"/>
<feature type="domain" description="AsmA" evidence="2">
    <location>
        <begin position="15"/>
        <end position="202"/>
    </location>
</feature>
<accession>I1XFW0</accession>
<name>I1XFW0_METNJ</name>
<reference evidence="3 4" key="1">
    <citation type="journal article" date="2012" name="J. Bacteriol.">
        <title>Complete genome sequences of Methylophaga sp. strain JAM1 and Methylophaga sp. strain JAM7.</title>
        <authorList>
            <person name="Villeneuve C."/>
            <person name="Martineau C."/>
            <person name="Mauffrey F."/>
            <person name="Villemur R."/>
        </authorList>
    </citation>
    <scope>NUCLEOTIDE SEQUENCE [LARGE SCALE GENOMIC DNA]</scope>
    <source>
        <strain evidence="3 4">JAM1</strain>
    </source>
</reference>
<feature type="transmembrane region" description="Helical" evidence="1">
    <location>
        <begin position="14"/>
        <end position="36"/>
    </location>
</feature>
<dbReference type="EMBL" id="CP003390">
    <property type="protein sequence ID" value="AFI83279.1"/>
    <property type="molecule type" value="Genomic_DNA"/>
</dbReference>
<dbReference type="STRING" id="754476.Q7A_428"/>
<dbReference type="InterPro" id="IPR052894">
    <property type="entry name" value="AsmA-related"/>
</dbReference>
<reference evidence="3 4" key="2">
    <citation type="journal article" date="2013" name="Int. J. Syst. Evol. Microbiol.">
        <title>Methylophaga nitratireducenticrescens sp. nov. and Methylophaga frappieri sp. nov., isolated from the biofilm of the methanol-fed denitrification system treating the seawater at the Montreal Biodome.</title>
        <authorList>
            <person name="Villeneuve C."/>
            <person name="Martineau C."/>
            <person name="Mauffrey F."/>
            <person name="Villemur R."/>
        </authorList>
    </citation>
    <scope>NUCLEOTIDE SEQUENCE [LARGE SCALE GENOMIC DNA]</scope>
    <source>
        <strain evidence="3 4">JAM1</strain>
    </source>
</reference>
<evidence type="ECO:0000313" key="3">
    <source>
        <dbReference type="EMBL" id="AFI83279.1"/>
    </source>
</evidence>
<dbReference type="eggNOG" id="COG2982">
    <property type="taxonomic scope" value="Bacteria"/>
</dbReference>
<dbReference type="OrthoDB" id="9757969at2"/>
<dbReference type="PATRIC" id="fig|754476.3.peg.424"/>
<gene>
    <name evidence="3" type="ordered locus">Q7A_428</name>
</gene>
<evidence type="ECO:0000259" key="2">
    <source>
        <dbReference type="Pfam" id="PF05170"/>
    </source>
</evidence>
<dbReference type="AlphaFoldDB" id="I1XFW0"/>
<dbReference type="Pfam" id="PF05170">
    <property type="entry name" value="AsmA"/>
    <property type="match status" value="1"/>
</dbReference>
<keyword evidence="1" id="KW-0812">Transmembrane</keyword>
<dbReference type="RefSeq" id="WP_014705654.1">
    <property type="nucleotide sequence ID" value="NC_017857.3"/>
</dbReference>
<dbReference type="GO" id="GO:0090313">
    <property type="term" value="P:regulation of protein targeting to membrane"/>
    <property type="evidence" value="ECO:0007669"/>
    <property type="project" value="TreeGrafter"/>
</dbReference>
<proteinExistence type="predicted"/>
<dbReference type="InterPro" id="IPR008023">
    <property type="entry name" value="DUF748"/>
</dbReference>
<evidence type="ECO:0000256" key="1">
    <source>
        <dbReference type="SAM" id="Phobius"/>
    </source>
</evidence>
<evidence type="ECO:0000313" key="4">
    <source>
        <dbReference type="Proteomes" id="UP000009144"/>
    </source>
</evidence>
<organism evidence="3 4">
    <name type="scientific">Methylophaga nitratireducenticrescens</name>
    <dbReference type="NCBI Taxonomy" id="754476"/>
    <lineage>
        <taxon>Bacteria</taxon>
        <taxon>Pseudomonadati</taxon>
        <taxon>Pseudomonadota</taxon>
        <taxon>Gammaproteobacteria</taxon>
        <taxon>Thiotrichales</taxon>
        <taxon>Piscirickettsiaceae</taxon>
        <taxon>Methylophaga</taxon>
    </lineage>
</organism>
<dbReference type="InterPro" id="IPR007844">
    <property type="entry name" value="AsmA"/>
</dbReference>
<dbReference type="HOGENOM" id="CLU_005680_0_0_6"/>
<dbReference type="Proteomes" id="UP000009144">
    <property type="component" value="Chromosome"/>
</dbReference>
<sequence>MKSVKNTFPEYRRLLIWVAGILLLYTLIGFFLLPWLTERQLLKTLNKRLGIEATVEKIHFNPYTFEVTIDMLHLANEQDEPLAAWDRLYLNLQPLQLLQLKLRIDEITFDAPELHFRRYSTSDNTLTRLTDRWKATTKDEVVVENMEQEEASRQDEPLFVLEIGEFNYSNGEITYRDDVPATRFETILKPIDIHLDHFSTAAGQMASKDLVIALENDSRLSLNGNIVFSPLQFSGQVNLQNFSLQTPYRYLQAQLPFELKQGRLGLAFAYDIDLVDTANVELSEITLDLSGFSLHQPGESAALLQSGVLKAKNGYFIFPDNQLSIGDVVLNDFKLAASQNSVGELNWLQLFEPLLSGNTDGEPIEGEVQQLQLNIANIEVVNTELTLEDQTPAIPANLTLMLSAEMQDFSLSDDQQMPFKTNISLASGGVITVQGLLQLFPALAVQVDTDIEQMSLLPVQPYLSEFAYIEMVSGKIDSIASFTIDQQEPLGIQGNLTLSTLQLDNQLLEEKLLGIDTLAVNSFDFSLAGQRTAISEIVIDALYSRVLINENGETNLALLMKDPPKTENIDADMRGAGDATGYEFALGRVKINNASSRFTDQNLPIVFDAQMQNLNGEISGFSTRSKQPVDIALEGQVDEYGMVVIEGAINPRNVTDQTVINLAFSNLDLPAMSPYTVKFAGRRIAEGKGDIDLSYEIVESELTASNNIVIRDIRLGERVESPDAMDLPLDLTVGLLKNSDGVIELNIPVSGNVNDPQFAMGPVIRGAIGNALKNIVTAPFRFLGSLIGLGNDDEAIDEIRFRAGRADLAPPEQEKLHKLVEALSQRPQLTLQIPAPFDKAADGQRLRVTAVETRIESRLDDTESTQQRDEKRQQVLEDLYRQAGLSPDLQTLQQEFSASAEGEEQTEPQRDMLAYNAALKERLIEAEPVTVDQLQSLAEQRQQTVVAFIKQSAELNDDQLQTTDNFSTKVDDGWLSMKFDLDTL</sequence>
<dbReference type="GO" id="GO:0005886">
    <property type="term" value="C:plasma membrane"/>
    <property type="evidence" value="ECO:0007669"/>
    <property type="project" value="TreeGrafter"/>
</dbReference>
<keyword evidence="4" id="KW-1185">Reference proteome</keyword>